<feature type="domain" description="CzcB-like C-terminal circularly permuted SH3-like" evidence="12">
    <location>
        <begin position="342"/>
        <end position="398"/>
    </location>
</feature>
<dbReference type="FunFam" id="2.40.420.20:FF:000006">
    <property type="entry name" value="RND family efflux transporter MFP subunit"/>
    <property type="match status" value="1"/>
</dbReference>
<keyword evidence="7" id="KW-0732">Signal</keyword>
<reference evidence="14" key="1">
    <citation type="submission" date="2016-02" db="EMBL/GenBank/DDBJ databases">
        <authorList>
            <person name="Sanders J.G."/>
            <person name="Lin J.Y."/>
            <person name="Wertz J.T."/>
            <person name="Russell J.A."/>
            <person name="Moreau C.S."/>
            <person name="Powell S."/>
        </authorList>
    </citation>
    <scope>NUCLEOTIDE SEQUENCE [LARGE SCALE GENOMIC DNA]</scope>
    <source>
        <strain evidence="14">CAG34</strain>
    </source>
</reference>
<dbReference type="Pfam" id="PF25954">
    <property type="entry name" value="Beta-barrel_RND_2"/>
    <property type="match status" value="1"/>
</dbReference>
<evidence type="ECO:0000313" key="13">
    <source>
        <dbReference type="EMBL" id="KXU34059.1"/>
    </source>
</evidence>
<feature type="domain" description="CusB-like beta-barrel" evidence="11">
    <location>
        <begin position="260"/>
        <end position="335"/>
    </location>
</feature>
<dbReference type="InterPro" id="IPR058649">
    <property type="entry name" value="CzcB_C"/>
</dbReference>
<evidence type="ECO:0000256" key="7">
    <source>
        <dbReference type="SAM" id="SignalP"/>
    </source>
</evidence>
<dbReference type="NCBIfam" id="TIGR01730">
    <property type="entry name" value="RND_mfp"/>
    <property type="match status" value="1"/>
</dbReference>
<dbReference type="GO" id="GO:0060003">
    <property type="term" value="P:copper ion export"/>
    <property type="evidence" value="ECO:0007669"/>
    <property type="project" value="TreeGrafter"/>
</dbReference>
<feature type="compositionally biased region" description="Basic and acidic residues" evidence="6">
    <location>
        <begin position="71"/>
        <end position="88"/>
    </location>
</feature>
<dbReference type="Pfam" id="PF25869">
    <property type="entry name" value="3HB_CusB"/>
    <property type="match status" value="1"/>
</dbReference>
<feature type="chain" id="PRO_5007489399" evidence="7">
    <location>
        <begin position="27"/>
        <end position="584"/>
    </location>
</feature>
<evidence type="ECO:0000256" key="5">
    <source>
        <dbReference type="ARBA" id="ARBA00058766"/>
    </source>
</evidence>
<dbReference type="Proteomes" id="UP000070058">
    <property type="component" value="Unassembled WGS sequence"/>
</dbReference>
<dbReference type="InterPro" id="IPR058792">
    <property type="entry name" value="Beta-barrel_RND_2"/>
</dbReference>
<dbReference type="Gene3D" id="2.40.420.20">
    <property type="match status" value="1"/>
</dbReference>
<dbReference type="InterPro" id="IPR051909">
    <property type="entry name" value="MFP_Cation_Efflux"/>
</dbReference>
<dbReference type="STRING" id="1548207.AXK11_08985"/>
<evidence type="ECO:0000259" key="10">
    <source>
        <dbReference type="Pfam" id="PF25919"/>
    </source>
</evidence>
<dbReference type="GO" id="GO:0046686">
    <property type="term" value="P:response to cadmium ion"/>
    <property type="evidence" value="ECO:0007669"/>
    <property type="project" value="UniProtKB-KW"/>
</dbReference>
<gene>
    <name evidence="13" type="ORF">AXK11_08985</name>
</gene>
<evidence type="ECO:0000256" key="6">
    <source>
        <dbReference type="SAM" id="MobiDB-lite"/>
    </source>
</evidence>
<dbReference type="Gene3D" id="2.40.30.170">
    <property type="match status" value="1"/>
</dbReference>
<dbReference type="InterPro" id="IPR006143">
    <property type="entry name" value="RND_pump_MFP"/>
</dbReference>
<comment type="function">
    <text evidence="5">CzcA and CzcB together would act in zinc efflux nearly as effectively as the complete czc efflux system (CzcABC). The CzcB protein is thought to funnel zinc cations to the CzcA transport protein.</text>
</comment>
<evidence type="ECO:0000256" key="4">
    <source>
        <dbReference type="ARBA" id="ARBA00043263"/>
    </source>
</evidence>
<dbReference type="Pfam" id="PF25919">
    <property type="entry name" value="BSH_CusB"/>
    <property type="match status" value="1"/>
</dbReference>
<dbReference type="GO" id="GO:0046914">
    <property type="term" value="F:transition metal ion binding"/>
    <property type="evidence" value="ECO:0007669"/>
    <property type="project" value="TreeGrafter"/>
</dbReference>
<feature type="region of interest" description="Disordered" evidence="6">
    <location>
        <begin position="416"/>
        <end position="450"/>
    </location>
</feature>
<keyword evidence="14" id="KW-1185">Reference proteome</keyword>
<feature type="domain" description="CusB-like barrel-sandwich hybrid" evidence="10">
    <location>
        <begin position="137"/>
        <end position="254"/>
    </location>
</feature>
<dbReference type="PANTHER" id="PTHR30097">
    <property type="entry name" value="CATION EFFLUX SYSTEM PROTEIN CUSB"/>
    <property type="match status" value="1"/>
</dbReference>
<dbReference type="GO" id="GO:0015679">
    <property type="term" value="P:plasma membrane copper ion transport"/>
    <property type="evidence" value="ECO:0007669"/>
    <property type="project" value="TreeGrafter"/>
</dbReference>
<dbReference type="RefSeq" id="WP_068631406.1">
    <property type="nucleotide sequence ID" value="NZ_LSZQ01000069.1"/>
</dbReference>
<keyword evidence="2" id="KW-0813">Transport</keyword>
<feature type="signal peptide" evidence="7">
    <location>
        <begin position="1"/>
        <end position="26"/>
    </location>
</feature>
<evidence type="ECO:0000256" key="2">
    <source>
        <dbReference type="ARBA" id="ARBA00022448"/>
    </source>
</evidence>
<comment type="similarity">
    <text evidence="1">Belongs to the membrane fusion protein (MFP) (TC 8.A.1) family.</text>
</comment>
<dbReference type="SUPFAM" id="SSF111369">
    <property type="entry name" value="HlyD-like secretion proteins"/>
    <property type="match status" value="1"/>
</dbReference>
<proteinExistence type="inferred from homology"/>
<protein>
    <submittedName>
        <fullName evidence="13">Uncharacterized protein</fullName>
    </submittedName>
</protein>
<dbReference type="GO" id="GO:0016020">
    <property type="term" value="C:membrane"/>
    <property type="evidence" value="ECO:0007669"/>
    <property type="project" value="InterPro"/>
</dbReference>
<dbReference type="InterPro" id="IPR045800">
    <property type="entry name" value="HMBD"/>
</dbReference>
<feature type="domain" description="CusB-like three alpha-helical bundle" evidence="9">
    <location>
        <begin position="172"/>
        <end position="221"/>
    </location>
</feature>
<keyword evidence="4" id="KW-0105">Cadmium resistance</keyword>
<feature type="region of interest" description="Disordered" evidence="6">
    <location>
        <begin position="65"/>
        <end position="92"/>
    </location>
</feature>
<evidence type="ECO:0000259" key="12">
    <source>
        <dbReference type="Pfam" id="PF25975"/>
    </source>
</evidence>
<organism evidence="13 14">
    <name type="scientific">Cephaloticoccus primus</name>
    <dbReference type="NCBI Taxonomy" id="1548207"/>
    <lineage>
        <taxon>Bacteria</taxon>
        <taxon>Pseudomonadati</taxon>
        <taxon>Verrucomicrobiota</taxon>
        <taxon>Opitutia</taxon>
        <taxon>Opitutales</taxon>
        <taxon>Opitutaceae</taxon>
        <taxon>Cephaloticoccus</taxon>
    </lineage>
</organism>
<keyword evidence="3" id="KW-0862">Zinc</keyword>
<evidence type="ECO:0000259" key="8">
    <source>
        <dbReference type="Pfam" id="PF19335"/>
    </source>
</evidence>
<name>A0A139SHN3_9BACT</name>
<evidence type="ECO:0000256" key="3">
    <source>
        <dbReference type="ARBA" id="ARBA00022833"/>
    </source>
</evidence>
<dbReference type="Pfam" id="PF19335">
    <property type="entry name" value="HMBD"/>
    <property type="match status" value="1"/>
</dbReference>
<dbReference type="InterPro" id="IPR058791">
    <property type="entry name" value="3HB_CusB"/>
</dbReference>
<dbReference type="InterPro" id="IPR058790">
    <property type="entry name" value="BSH_CusB"/>
</dbReference>
<dbReference type="GO" id="GO:0030288">
    <property type="term" value="C:outer membrane-bounded periplasmic space"/>
    <property type="evidence" value="ECO:0007669"/>
    <property type="project" value="TreeGrafter"/>
</dbReference>
<dbReference type="AlphaFoldDB" id="A0A139SHN3"/>
<accession>A0A139SHN3</accession>
<dbReference type="GO" id="GO:0022857">
    <property type="term" value="F:transmembrane transporter activity"/>
    <property type="evidence" value="ECO:0007669"/>
    <property type="project" value="InterPro"/>
</dbReference>
<evidence type="ECO:0000313" key="14">
    <source>
        <dbReference type="Proteomes" id="UP000070058"/>
    </source>
</evidence>
<dbReference type="EMBL" id="LSZQ01000069">
    <property type="protein sequence ID" value="KXU34059.1"/>
    <property type="molecule type" value="Genomic_DNA"/>
</dbReference>
<feature type="domain" description="Heavy metal binding" evidence="8">
    <location>
        <begin position="32"/>
        <end position="56"/>
    </location>
</feature>
<sequence length="584" mass="63121">MKPLFPLSSALLALLLALAAAPDASAAARQIYQSPMHPWITSDKPGRCTICGMPLVRVTIDEDGEGAESTTHSDEGGRAAPSRAEHHAPKSAPTTITLSAAQHSVSGIQTAPVTRGTLTRRLRVNGTINDDETRHRILAARVPGRVETLHVNYVGAEVREGEPLAALYSPEVLTAQRSYLEHLLAGEAFSATARADARERLLALGLTEGEIRQLETTRQPSAIHTVRAPMSGTVVARAAYEGQYVTINDPLFEICDFSQMWFIFDLYEPDLAWVRVGQEVEVELPSRPGKRLVAPIRFIDPSLNPVTRTARARVVLDNPERQLLRGQTATATVRASYAERLLVPRSAVLQHSGQAVVFVEEGTSRYTPRAVTLGRIGSQQVEVLSGLELGERVVVEGGLILDGQAQLAQIKVAPETHARGADHAHEHEHHAKPHAHPSLTHRAQNGQAAAAPHAELLTAALVAADAARALADDDLGAYQRLLPALREASRAYLAAHPDESLAALADALLPGADLKQARAAFEPFSTALADLARAAHLHHREPGLHIFQCPMTPVLGTGRWLSRSSELRNPFFGEMMLECGVELH</sequence>
<evidence type="ECO:0000256" key="1">
    <source>
        <dbReference type="ARBA" id="ARBA00009477"/>
    </source>
</evidence>
<feature type="compositionally biased region" description="Basic and acidic residues" evidence="6">
    <location>
        <begin position="416"/>
        <end position="429"/>
    </location>
</feature>
<dbReference type="OrthoDB" id="9765657at2"/>
<evidence type="ECO:0000259" key="9">
    <source>
        <dbReference type="Pfam" id="PF25869"/>
    </source>
</evidence>
<comment type="caution">
    <text evidence="13">The sequence shown here is derived from an EMBL/GenBank/DDBJ whole genome shotgun (WGS) entry which is preliminary data.</text>
</comment>
<dbReference type="PANTHER" id="PTHR30097:SF4">
    <property type="entry name" value="SLR6042 PROTEIN"/>
    <property type="match status" value="1"/>
</dbReference>
<dbReference type="Pfam" id="PF25975">
    <property type="entry name" value="CzcB_C"/>
    <property type="match status" value="1"/>
</dbReference>
<evidence type="ECO:0000259" key="11">
    <source>
        <dbReference type="Pfam" id="PF25954"/>
    </source>
</evidence>
<dbReference type="FunFam" id="2.40.30.170:FF:000010">
    <property type="entry name" value="Efflux RND transporter periplasmic adaptor subunit"/>
    <property type="match status" value="1"/>
</dbReference>